<accession>A0AAD6Q957</accession>
<name>A0AAD6Q957_9ROSI</name>
<sequence>MTGQSRDTELNKRILLLGAKSLDAFLSNKACGVDIIHCFKCIATYGASISRNLSSNISNVRVNCILSSGSTSTFQALTRPY</sequence>
<comment type="caution">
    <text evidence="1">The sequence shown here is derived from an EMBL/GenBank/DDBJ whole genome shotgun (WGS) entry which is preliminary data.</text>
</comment>
<dbReference type="Proteomes" id="UP001164929">
    <property type="component" value="Chromosome 10"/>
</dbReference>
<evidence type="ECO:0000313" key="2">
    <source>
        <dbReference type="Proteomes" id="UP001164929"/>
    </source>
</evidence>
<proteinExistence type="predicted"/>
<gene>
    <name evidence="1" type="ORF">NC653_025530</name>
</gene>
<dbReference type="EMBL" id="JAQIZT010000010">
    <property type="protein sequence ID" value="KAJ6982445.1"/>
    <property type="molecule type" value="Genomic_DNA"/>
</dbReference>
<keyword evidence="2" id="KW-1185">Reference proteome</keyword>
<evidence type="ECO:0000313" key="1">
    <source>
        <dbReference type="EMBL" id="KAJ6982445.1"/>
    </source>
</evidence>
<organism evidence="1 2">
    <name type="scientific">Populus alba x Populus x berolinensis</name>
    <dbReference type="NCBI Taxonomy" id="444605"/>
    <lineage>
        <taxon>Eukaryota</taxon>
        <taxon>Viridiplantae</taxon>
        <taxon>Streptophyta</taxon>
        <taxon>Embryophyta</taxon>
        <taxon>Tracheophyta</taxon>
        <taxon>Spermatophyta</taxon>
        <taxon>Magnoliopsida</taxon>
        <taxon>eudicotyledons</taxon>
        <taxon>Gunneridae</taxon>
        <taxon>Pentapetalae</taxon>
        <taxon>rosids</taxon>
        <taxon>fabids</taxon>
        <taxon>Malpighiales</taxon>
        <taxon>Salicaceae</taxon>
        <taxon>Saliceae</taxon>
        <taxon>Populus</taxon>
    </lineage>
</organism>
<dbReference type="AlphaFoldDB" id="A0AAD6Q957"/>
<protein>
    <submittedName>
        <fullName evidence="1">Uncharacterized protein</fullName>
    </submittedName>
</protein>
<reference evidence="1" key="1">
    <citation type="journal article" date="2023" name="Mol. Ecol. Resour.">
        <title>Chromosome-level genome assembly of a triploid poplar Populus alba 'Berolinensis'.</title>
        <authorList>
            <person name="Chen S."/>
            <person name="Yu Y."/>
            <person name="Wang X."/>
            <person name="Wang S."/>
            <person name="Zhang T."/>
            <person name="Zhou Y."/>
            <person name="He R."/>
            <person name="Meng N."/>
            <person name="Wang Y."/>
            <person name="Liu W."/>
            <person name="Liu Z."/>
            <person name="Liu J."/>
            <person name="Guo Q."/>
            <person name="Huang H."/>
            <person name="Sederoff R.R."/>
            <person name="Wang G."/>
            <person name="Qu G."/>
            <person name="Chen S."/>
        </authorList>
    </citation>
    <scope>NUCLEOTIDE SEQUENCE</scope>
    <source>
        <strain evidence="1">SC-2020</strain>
    </source>
</reference>